<dbReference type="PIRSF" id="PIRSF032079">
    <property type="entry name" value="UCP032079"/>
    <property type="match status" value="1"/>
</dbReference>
<comment type="similarity">
    <text evidence="1">Belongs to the CBP3 family.</text>
</comment>
<dbReference type="AlphaFoldDB" id="A0A1Y2JT49"/>
<comment type="caution">
    <text evidence="4">The sequence shown here is derived from an EMBL/GenBank/DDBJ whole genome shotgun (WGS) entry which is preliminary data.</text>
</comment>
<evidence type="ECO:0000259" key="3">
    <source>
        <dbReference type="Pfam" id="PF03981"/>
    </source>
</evidence>
<protein>
    <submittedName>
        <fullName evidence="4">Ubiquinol-cytochrome C chaperone</fullName>
    </submittedName>
</protein>
<feature type="domain" description="Ubiquinol-cytochrome c chaperone" evidence="3">
    <location>
        <begin position="38"/>
        <end position="182"/>
    </location>
</feature>
<dbReference type="InterPro" id="IPR021150">
    <property type="entry name" value="Ubiq_cyt_c_chap"/>
</dbReference>
<evidence type="ECO:0000313" key="5">
    <source>
        <dbReference type="Proteomes" id="UP000193335"/>
    </source>
</evidence>
<evidence type="ECO:0000256" key="1">
    <source>
        <dbReference type="ARBA" id="ARBA00006407"/>
    </source>
</evidence>
<dbReference type="PANTHER" id="PTHR12184:SF1">
    <property type="entry name" value="UBIQUINOL-CYTOCHROME-C REDUCTASE COMPLEX ASSEMBLY FACTOR 1"/>
    <property type="match status" value="1"/>
</dbReference>
<dbReference type="PANTHER" id="PTHR12184">
    <property type="entry name" value="UBIQUINOL-CYTOCHROME C REDUCTASE COMPLEX ASSEMBLY FACTOR 1 FAMILY MEMBER"/>
    <property type="match status" value="1"/>
</dbReference>
<sequence length="193" mass="21654">MVWPFNHFRKPRQAPRGTIEAIYGMIVTQAREPIFYRDLGVPDTVNGRFDLLLLHLWLLLRRLRTVQSVNQGANQGQGATELSQALFDRFCEDMDDNLREMGIGDQTVPKRMRAFGEAFYGRVQAYDQAIEGGGEALAAAICKNILNGTGMDQARRLAAYARATEADLGRTDEATLLRASFKYPPALTEDITR</sequence>
<proteinExistence type="inferred from homology"/>
<dbReference type="InterPro" id="IPR014569">
    <property type="entry name" value="Ubq_cyt-c_CBP3-rel"/>
</dbReference>
<accession>A0A1Y2JT49</accession>
<comment type="similarity">
    <text evidence="2">Belongs to the UPF0174 family.</text>
</comment>
<dbReference type="RefSeq" id="WP_085399854.1">
    <property type="nucleotide sequence ID" value="NZ_NAFL01000234.1"/>
</dbReference>
<dbReference type="EMBL" id="NAFL01000234">
    <property type="protein sequence ID" value="OSJ34229.1"/>
    <property type="molecule type" value="Genomic_DNA"/>
</dbReference>
<organism evidence="4 5">
    <name type="scientific">Bradyrhizobium japonicum</name>
    <dbReference type="NCBI Taxonomy" id="375"/>
    <lineage>
        <taxon>Bacteria</taxon>
        <taxon>Pseudomonadati</taxon>
        <taxon>Pseudomonadota</taxon>
        <taxon>Alphaproteobacteria</taxon>
        <taxon>Hyphomicrobiales</taxon>
        <taxon>Nitrobacteraceae</taxon>
        <taxon>Bradyrhizobium</taxon>
    </lineage>
</organism>
<dbReference type="InterPro" id="IPR007129">
    <property type="entry name" value="Ubiqinol_cyt_c_chaperone_CPB3"/>
</dbReference>
<evidence type="ECO:0000313" key="4">
    <source>
        <dbReference type="EMBL" id="OSJ34229.1"/>
    </source>
</evidence>
<evidence type="ECO:0000256" key="2">
    <source>
        <dbReference type="ARBA" id="ARBA00006436"/>
    </source>
</evidence>
<name>A0A1Y2JT49_BRAJP</name>
<dbReference type="Proteomes" id="UP000193335">
    <property type="component" value="Unassembled WGS sequence"/>
</dbReference>
<gene>
    <name evidence="4" type="ORF">BSZ19_12875</name>
</gene>
<reference evidence="4 5" key="1">
    <citation type="submission" date="2017-03" db="EMBL/GenBank/DDBJ databases">
        <title>Whole genome sequences of fourteen strains of Bradyrhizobium canariense and one strain of Bradyrhizobium japonicum isolated from Lupinus (Papilionoideae: Genisteae) species in Algeria.</title>
        <authorList>
            <person name="Crovadore J."/>
            <person name="Chekireb D."/>
            <person name="Brachmann A."/>
            <person name="Chablais R."/>
            <person name="Cochard B."/>
            <person name="Lefort F."/>
        </authorList>
    </citation>
    <scope>NUCLEOTIDE SEQUENCE [LARGE SCALE GENOMIC DNA]</scope>
    <source>
        <strain evidence="4 5">UBMA197</strain>
    </source>
</reference>
<dbReference type="Pfam" id="PF03981">
    <property type="entry name" value="Ubiq_cyt_C_chap"/>
    <property type="match status" value="1"/>
</dbReference>